<name>A0ABX5R726_9PSED</name>
<organism evidence="1 2">
    <name type="scientific">Candidatus Pseudomonas adelgestsugas</name>
    <dbReference type="NCBI Taxonomy" id="1302376"/>
    <lineage>
        <taxon>Bacteria</taxon>
        <taxon>Pseudomonadati</taxon>
        <taxon>Pseudomonadota</taxon>
        <taxon>Gammaproteobacteria</taxon>
        <taxon>Pseudomonadales</taxon>
        <taxon>Pseudomonadaceae</taxon>
        <taxon>Pseudomonas</taxon>
    </lineage>
</organism>
<keyword evidence="2" id="KW-1185">Reference proteome</keyword>
<sequence>MFSKAQDLPGPLDFRYEIKWSISCIPELFFLVFVADDHDVAGFDFIDQNTMYGAILAFKNFSIAFKQVN</sequence>
<accession>A0ABX5R726</accession>
<protein>
    <submittedName>
        <fullName evidence="1">Uncharacterized protein</fullName>
    </submittedName>
</protein>
<proteinExistence type="predicted"/>
<reference evidence="1 2" key="1">
    <citation type="journal article" date="2018" name="Genome Biol. Evol.">
        <title>Partnering With a Pest: Genomes of Hemlock Woolly Adelgid Symbionts Reveal Atypical Nutritional Provisioning Patterns in Dual-Obligate Bacteria.</title>
        <authorList>
            <person name="Weglarz K.M."/>
            <person name="Havill N.P."/>
            <person name="Burke G.R."/>
            <person name="von Dohlen C.D."/>
        </authorList>
    </citation>
    <scope>NUCLEOTIDE SEQUENCE [LARGE SCALE GENOMIC DNA]</scope>
    <source>
        <strain evidence="1 2">HWA_ENA</strain>
    </source>
</reference>
<dbReference type="Proteomes" id="UP000288953">
    <property type="component" value="Chromosome"/>
</dbReference>
<evidence type="ECO:0000313" key="1">
    <source>
        <dbReference type="EMBL" id="QAX81446.1"/>
    </source>
</evidence>
<evidence type="ECO:0000313" key="2">
    <source>
        <dbReference type="Proteomes" id="UP000288953"/>
    </source>
</evidence>
<dbReference type="EMBL" id="CP026512">
    <property type="protein sequence ID" value="QAX81446.1"/>
    <property type="molecule type" value="Genomic_DNA"/>
</dbReference>
<gene>
    <name evidence="1" type="ORF">C3B55_00073</name>
</gene>